<proteinExistence type="predicted"/>
<dbReference type="PANTHER" id="PTHR33751:SF1">
    <property type="entry name" value="CBB3-TYPE CYTOCHROME C OXIDASE SUBUNIT FIXP"/>
    <property type="match status" value="1"/>
</dbReference>
<dbReference type="InterPro" id="IPR036909">
    <property type="entry name" value="Cyt_c-like_dom_sf"/>
</dbReference>
<keyword evidence="5" id="KW-1133">Transmembrane helix</keyword>
<dbReference type="Proteomes" id="UP000217805">
    <property type="component" value="Chromosome"/>
</dbReference>
<dbReference type="Gene3D" id="6.10.280.130">
    <property type="match status" value="1"/>
</dbReference>
<evidence type="ECO:0000256" key="1">
    <source>
        <dbReference type="ARBA" id="ARBA00022617"/>
    </source>
</evidence>
<dbReference type="EMBL" id="AP014609">
    <property type="protein sequence ID" value="BAR91984.1"/>
    <property type="molecule type" value="Genomic_DNA"/>
</dbReference>
<evidence type="ECO:0000256" key="2">
    <source>
        <dbReference type="ARBA" id="ARBA00022723"/>
    </source>
</evidence>
<keyword evidence="5" id="KW-0812">Transmembrane</keyword>
<keyword evidence="1 4" id="KW-0349">Heme</keyword>
<keyword evidence="2 4" id="KW-0479">Metal-binding</keyword>
<organism evidence="7 8">
    <name type="scientific">Blattabacterium cuenoti BPAY</name>
    <dbReference type="NCBI Taxonomy" id="1457031"/>
    <lineage>
        <taxon>Bacteria</taxon>
        <taxon>Pseudomonadati</taxon>
        <taxon>Bacteroidota</taxon>
        <taxon>Flavobacteriia</taxon>
        <taxon>Flavobacteriales</taxon>
        <taxon>Blattabacteriaceae</taxon>
        <taxon>Blattabacterium</taxon>
    </lineage>
</organism>
<dbReference type="InterPro" id="IPR038414">
    <property type="entry name" value="CcoP_N_sf"/>
</dbReference>
<evidence type="ECO:0000259" key="6">
    <source>
        <dbReference type="PROSITE" id="PS51007"/>
    </source>
</evidence>
<dbReference type="Gene3D" id="1.10.760.10">
    <property type="entry name" value="Cytochrome c-like domain"/>
    <property type="match status" value="1"/>
</dbReference>
<keyword evidence="8" id="KW-1185">Reference proteome</keyword>
<feature type="domain" description="Cytochrome c" evidence="6">
    <location>
        <begin position="187"/>
        <end position="272"/>
    </location>
</feature>
<feature type="transmembrane region" description="Helical" evidence="5">
    <location>
        <begin position="7"/>
        <end position="29"/>
    </location>
</feature>
<dbReference type="InterPro" id="IPR050597">
    <property type="entry name" value="Cytochrome_c_Oxidase_Subunit"/>
</dbReference>
<dbReference type="InterPro" id="IPR032858">
    <property type="entry name" value="CcoP_N"/>
</dbReference>
<sequence length="295" mass="34992">MRSKISSFILIPSILSVIIFMFYVFFISYNHISYLVHPITIFCFIIITVLLYILESINHLIFRIKLQSLSKEKRKKIFEENEGNYFYILYRFIFYDSKKINPDGVKKIDHGFDGIIELDNKLPMWWVHLFYLTIVFSAIYFFSYLLIDFSNPYKEYDIAYKNQLKEIEIFEKNTPQVTIENAYFQEKLINNGKILFEENCATCHQSDGSGNIGPNLTDDYWINVKEKDLFKNIFYVIWNGSENNPTMRAFGQLGEIKGNDIEKISSYVYFINKKYKKPLTGKVPQGIKIKEWNKI</sequence>
<dbReference type="SUPFAM" id="SSF46626">
    <property type="entry name" value="Cytochrome c"/>
    <property type="match status" value="1"/>
</dbReference>
<feature type="transmembrane region" description="Helical" evidence="5">
    <location>
        <begin position="35"/>
        <end position="54"/>
    </location>
</feature>
<keyword evidence="5" id="KW-0472">Membrane</keyword>
<dbReference type="PROSITE" id="PS51007">
    <property type="entry name" value="CYTC"/>
    <property type="match status" value="1"/>
</dbReference>
<evidence type="ECO:0000256" key="3">
    <source>
        <dbReference type="ARBA" id="ARBA00023004"/>
    </source>
</evidence>
<keyword evidence="3 4" id="KW-0408">Iron</keyword>
<dbReference type="RefSeq" id="WP_096378097.1">
    <property type="nucleotide sequence ID" value="NZ_AP014609.1"/>
</dbReference>
<evidence type="ECO:0000256" key="4">
    <source>
        <dbReference type="PROSITE-ProRule" id="PRU00433"/>
    </source>
</evidence>
<protein>
    <submittedName>
        <fullName evidence="7">Cbb3-type cytochrome c oxidase ccoP subunit III</fullName>
    </submittedName>
</protein>
<dbReference type="InterPro" id="IPR009056">
    <property type="entry name" value="Cyt_c-like_dom"/>
</dbReference>
<name>A0ABN5V449_9FLAO</name>
<dbReference type="Pfam" id="PF13442">
    <property type="entry name" value="Cytochrome_CBB3"/>
    <property type="match status" value="1"/>
</dbReference>
<evidence type="ECO:0000313" key="7">
    <source>
        <dbReference type="EMBL" id="BAR91984.1"/>
    </source>
</evidence>
<evidence type="ECO:0000256" key="5">
    <source>
        <dbReference type="SAM" id="Phobius"/>
    </source>
</evidence>
<dbReference type="PANTHER" id="PTHR33751">
    <property type="entry name" value="CBB3-TYPE CYTOCHROME C OXIDASE SUBUNIT FIXP"/>
    <property type="match status" value="1"/>
</dbReference>
<evidence type="ECO:0000313" key="8">
    <source>
        <dbReference type="Proteomes" id="UP000217805"/>
    </source>
</evidence>
<accession>A0ABN5V449</accession>
<gene>
    <name evidence="7" type="primary">ccoP</name>
    <name evidence="7" type="ORF">BPAY_233</name>
</gene>
<reference evidence="7 8" key="1">
    <citation type="journal article" date="2015" name="Microbes Environ.">
        <title>An Efficient Strategy Developed for Next-Generation Sequencing of Endosymbiont Genomes Performed Using Crude DNA Isolated from Host Tissues: A Case Study of Blattabacterium cuenoti Inhabiting the Fat Bodies of Cockroaches.</title>
        <authorList>
            <person name="Kinjo Y."/>
            <person name="Saitoh S."/>
            <person name="Tokuda G."/>
        </authorList>
    </citation>
    <scope>NUCLEOTIDE SEQUENCE [LARGE SCALE GENOMIC DNA]</scope>
    <source>
        <strain evidence="7 8">BPAY</strain>
    </source>
</reference>
<dbReference type="Pfam" id="PF14715">
    <property type="entry name" value="FixP_N"/>
    <property type="match status" value="1"/>
</dbReference>
<feature type="transmembrane region" description="Helical" evidence="5">
    <location>
        <begin position="125"/>
        <end position="147"/>
    </location>
</feature>